<evidence type="ECO:0000313" key="2">
    <source>
        <dbReference type="EMBL" id="RLM62000.1"/>
    </source>
</evidence>
<dbReference type="PANTHER" id="PTHR33387:SF3">
    <property type="entry name" value="DUF985 DOMAIN-CONTAINING PROTEIN"/>
    <property type="match status" value="1"/>
</dbReference>
<dbReference type="Pfam" id="PF06172">
    <property type="entry name" value="Cupin_5"/>
    <property type="match status" value="1"/>
</dbReference>
<dbReference type="EMBL" id="PQIB02000016">
    <property type="protein sequence ID" value="RLM62000.1"/>
    <property type="molecule type" value="Genomic_DNA"/>
</dbReference>
<organism evidence="2 3">
    <name type="scientific">Panicum miliaceum</name>
    <name type="common">Proso millet</name>
    <name type="synonym">Broomcorn millet</name>
    <dbReference type="NCBI Taxonomy" id="4540"/>
    <lineage>
        <taxon>Eukaryota</taxon>
        <taxon>Viridiplantae</taxon>
        <taxon>Streptophyta</taxon>
        <taxon>Embryophyta</taxon>
        <taxon>Tracheophyta</taxon>
        <taxon>Spermatophyta</taxon>
        <taxon>Magnoliopsida</taxon>
        <taxon>Liliopsida</taxon>
        <taxon>Poales</taxon>
        <taxon>Poaceae</taxon>
        <taxon>PACMAD clade</taxon>
        <taxon>Panicoideae</taxon>
        <taxon>Panicodae</taxon>
        <taxon>Paniceae</taxon>
        <taxon>Panicinae</taxon>
        <taxon>Panicum</taxon>
        <taxon>Panicum sect. Panicum</taxon>
    </lineage>
</organism>
<dbReference type="AlphaFoldDB" id="A0A3L6PRM5"/>
<dbReference type="PANTHER" id="PTHR33387">
    <property type="entry name" value="RMLC-LIKE JELLY ROLL FOLD PROTEIN"/>
    <property type="match status" value="1"/>
</dbReference>
<dbReference type="SUPFAM" id="SSF51182">
    <property type="entry name" value="RmlC-like cupins"/>
    <property type="match status" value="2"/>
</dbReference>
<evidence type="ECO:0000259" key="1">
    <source>
        <dbReference type="Pfam" id="PF06172"/>
    </source>
</evidence>
<keyword evidence="3" id="KW-1185">Reference proteome</keyword>
<dbReference type="InterPro" id="IPR014710">
    <property type="entry name" value="RmlC-like_jellyroll"/>
</dbReference>
<sequence length="294" mass="32488">MASEEMTATEVAALLDLKPHPEGGFYAETFRDGSVTLSTAQLPPQCTFGRVCSLRARNSSQISLAVRATSLCDGCMHQGPTTAATEQAVTSGICIRQIRFAKCGQNRQLFNCLVSDQNPERLTLNHQVINELDMESSTYIGLYVDDKVDRAVSTAIYFLLPAGSVSRLHRIPCAETWHFYKGEPLTVFELHDDGHIDLTVVGPHLEAGQRPQYTVPPNVWFGSFPTLDVESFASDGSVLVKSRTRDPEQHYSLVGCTCAPGFQYEDFEMATFEDVRSIAPKAEPFLKFLIPSTK</sequence>
<gene>
    <name evidence="2" type="ORF">C2845_PM14G16090</name>
</gene>
<dbReference type="Gene3D" id="2.60.120.10">
    <property type="entry name" value="Jelly Rolls"/>
    <property type="match status" value="1"/>
</dbReference>
<feature type="domain" description="DUF985" evidence="1">
    <location>
        <begin position="145"/>
        <end position="270"/>
    </location>
</feature>
<protein>
    <recommendedName>
        <fullName evidence="1">DUF985 domain-containing protein</fullName>
    </recommendedName>
</protein>
<dbReference type="InterPro" id="IPR039935">
    <property type="entry name" value="YML079W-like"/>
</dbReference>
<dbReference type="STRING" id="4540.A0A3L6PRM5"/>
<dbReference type="Proteomes" id="UP000275267">
    <property type="component" value="Unassembled WGS sequence"/>
</dbReference>
<name>A0A3L6PRM5_PANMI</name>
<dbReference type="InterPro" id="IPR011051">
    <property type="entry name" value="RmlC_Cupin_sf"/>
</dbReference>
<dbReference type="InterPro" id="IPR009327">
    <property type="entry name" value="Cupin_DUF985"/>
</dbReference>
<proteinExistence type="predicted"/>
<evidence type="ECO:0000313" key="3">
    <source>
        <dbReference type="Proteomes" id="UP000275267"/>
    </source>
</evidence>
<accession>A0A3L6PRM5</accession>
<dbReference type="OrthoDB" id="6614653at2759"/>
<dbReference type="CDD" id="cd06121">
    <property type="entry name" value="cupin_YML079wp"/>
    <property type="match status" value="1"/>
</dbReference>
<comment type="caution">
    <text evidence="2">The sequence shown here is derived from an EMBL/GenBank/DDBJ whole genome shotgun (WGS) entry which is preliminary data.</text>
</comment>
<reference evidence="3" key="1">
    <citation type="journal article" date="2019" name="Nat. Commun.">
        <title>The genome of broomcorn millet.</title>
        <authorList>
            <person name="Zou C."/>
            <person name="Miki D."/>
            <person name="Li D."/>
            <person name="Tang Q."/>
            <person name="Xiao L."/>
            <person name="Rajput S."/>
            <person name="Deng P."/>
            <person name="Jia W."/>
            <person name="Huang R."/>
            <person name="Zhang M."/>
            <person name="Sun Y."/>
            <person name="Hu J."/>
            <person name="Fu X."/>
            <person name="Schnable P.S."/>
            <person name="Li F."/>
            <person name="Zhang H."/>
            <person name="Feng B."/>
            <person name="Zhu X."/>
            <person name="Liu R."/>
            <person name="Schnable J.C."/>
            <person name="Zhu J.-K."/>
            <person name="Zhang H."/>
        </authorList>
    </citation>
    <scope>NUCLEOTIDE SEQUENCE [LARGE SCALE GENOMIC DNA]</scope>
</reference>